<organism evidence="3 4">
    <name type="scientific">Drosophila hydei</name>
    <name type="common">Fruit fly</name>
    <dbReference type="NCBI Taxonomy" id="7224"/>
    <lineage>
        <taxon>Eukaryota</taxon>
        <taxon>Metazoa</taxon>
        <taxon>Ecdysozoa</taxon>
        <taxon>Arthropoda</taxon>
        <taxon>Hexapoda</taxon>
        <taxon>Insecta</taxon>
        <taxon>Pterygota</taxon>
        <taxon>Neoptera</taxon>
        <taxon>Endopterygota</taxon>
        <taxon>Diptera</taxon>
        <taxon>Brachycera</taxon>
        <taxon>Muscomorpha</taxon>
        <taxon>Ephydroidea</taxon>
        <taxon>Drosophilidae</taxon>
        <taxon>Drosophila</taxon>
    </lineage>
</organism>
<dbReference type="SMART" id="SM00718">
    <property type="entry name" value="DM4_12"/>
    <property type="match status" value="1"/>
</dbReference>
<dbReference type="Proteomes" id="UP000504633">
    <property type="component" value="Unplaced"/>
</dbReference>
<feature type="signal peptide" evidence="2">
    <location>
        <begin position="1"/>
        <end position="18"/>
    </location>
</feature>
<dbReference type="OMA" id="DKDADEC"/>
<keyword evidence="3" id="KW-1185">Reference proteome</keyword>
<dbReference type="KEGG" id="dhe:111593381"/>
<feature type="chain" id="PRO_5026796802" evidence="2">
    <location>
        <begin position="19"/>
        <end position="323"/>
    </location>
</feature>
<dbReference type="Pfam" id="PF07841">
    <property type="entry name" value="DM4_12"/>
    <property type="match status" value="1"/>
</dbReference>
<dbReference type="PANTHER" id="PTHR21253">
    <property type="entry name" value="F-BOX ONLY PROTEIN 11-RELATED"/>
    <property type="match status" value="1"/>
</dbReference>
<evidence type="ECO:0000256" key="2">
    <source>
        <dbReference type="SAM" id="SignalP"/>
    </source>
</evidence>
<evidence type="ECO:0000313" key="4">
    <source>
        <dbReference type="RefSeq" id="XP_023161868.2"/>
    </source>
</evidence>
<name>A0A6J1LC38_DROHY</name>
<sequence>MLFAQVFVILVLISCCQAALRPQQTQLRSTYERVFGRRKRAIIFPPGSFFKFTCNFSKNLLSAYPRGVSFTLEEAVYFPIPGTRDDLYPKRLLPKKTTTPQPLTSTTATYVYIPGTDWRFKAQALPKPKFRPTTKTPKTQRIDLGGNTNPHKWQQWAKYGSSHNQKWQSSADMQRWQMSNKPKWTKWTTPAPRWTAAWTNHWRRPTRRAIAESRHFHGHRDRRQLFDHFSGLSARFGFDVKSCILRTICDSKRLLLPPGYSMLQDMLRLVFTMPRLDGQDDDYTRIMRKDANACAQELKTKCNMSFLIWLLSGRMDKINGFLH</sequence>
<evidence type="ECO:0000313" key="3">
    <source>
        <dbReference type="Proteomes" id="UP000504633"/>
    </source>
</evidence>
<gene>
    <name evidence="4" type="primary">LOC111593381</name>
</gene>
<feature type="region of interest" description="Disordered" evidence="1">
    <location>
        <begin position="128"/>
        <end position="147"/>
    </location>
</feature>
<dbReference type="AlphaFoldDB" id="A0A6J1LC38"/>
<proteinExistence type="predicted"/>
<keyword evidence="2" id="KW-0732">Signal</keyword>
<reference evidence="4" key="1">
    <citation type="submission" date="2025-08" db="UniProtKB">
        <authorList>
            <consortium name="RefSeq"/>
        </authorList>
    </citation>
    <scope>IDENTIFICATION</scope>
    <source>
        <strain evidence="4">15085-1641.00</strain>
        <tissue evidence="4">Whole body</tissue>
    </source>
</reference>
<accession>A0A6J1LC38</accession>
<dbReference type="InterPro" id="IPR006631">
    <property type="entry name" value="DM4_12"/>
</dbReference>
<dbReference type="PANTHER" id="PTHR21253:SF0">
    <property type="entry name" value="F-BOX ONLY PROTEIN 11-RELATED"/>
    <property type="match status" value="1"/>
</dbReference>
<dbReference type="RefSeq" id="XP_023161868.2">
    <property type="nucleotide sequence ID" value="XM_023306100.2"/>
</dbReference>
<evidence type="ECO:0000256" key="1">
    <source>
        <dbReference type="SAM" id="MobiDB-lite"/>
    </source>
</evidence>
<dbReference type="OrthoDB" id="8180611at2759"/>
<dbReference type="GeneID" id="111593381"/>
<protein>
    <submittedName>
        <fullName evidence="4">Uncharacterized protein LOC111593381</fullName>
    </submittedName>
</protein>